<feature type="compositionally biased region" description="Basic and acidic residues" evidence="6">
    <location>
        <begin position="178"/>
        <end position="187"/>
    </location>
</feature>
<dbReference type="PANTHER" id="PTHR46896:SF3">
    <property type="entry name" value="FI06413P-RELATED"/>
    <property type="match status" value="1"/>
</dbReference>
<dbReference type="PROSITE" id="PS50600">
    <property type="entry name" value="ULP_PROTEASE"/>
    <property type="match status" value="1"/>
</dbReference>
<dbReference type="GO" id="GO:0005737">
    <property type="term" value="C:cytoplasm"/>
    <property type="evidence" value="ECO:0007669"/>
    <property type="project" value="TreeGrafter"/>
</dbReference>
<dbReference type="InterPro" id="IPR051947">
    <property type="entry name" value="Sentrin-specific_protease"/>
</dbReference>
<feature type="compositionally biased region" description="Basic and acidic residues" evidence="6">
    <location>
        <begin position="119"/>
        <end position="151"/>
    </location>
</feature>
<evidence type="ECO:0000256" key="4">
    <source>
        <dbReference type="ARBA" id="ARBA00022786"/>
    </source>
</evidence>
<evidence type="ECO:0000313" key="8">
    <source>
        <dbReference type="EnsemblMetazoa" id="BGLB029367-PA"/>
    </source>
</evidence>
<keyword evidence="5" id="KW-0378">Hydrolase</keyword>
<name>A0A2C9LC35_BIOGL</name>
<proteinExistence type="inferred from homology"/>
<dbReference type="EnsemblMetazoa" id="BGLB029367-RA">
    <property type="protein sequence ID" value="BGLB029367-PA"/>
    <property type="gene ID" value="BGLB029367"/>
</dbReference>
<evidence type="ECO:0000256" key="3">
    <source>
        <dbReference type="ARBA" id="ARBA00022670"/>
    </source>
</evidence>
<dbReference type="GO" id="GO:0070139">
    <property type="term" value="F:SUMO-specific endopeptidase activity"/>
    <property type="evidence" value="ECO:0007669"/>
    <property type="project" value="TreeGrafter"/>
</dbReference>
<evidence type="ECO:0000259" key="7">
    <source>
        <dbReference type="PROSITE" id="PS50600"/>
    </source>
</evidence>
<gene>
    <name evidence="8" type="primary">106079396</name>
</gene>
<dbReference type="GO" id="GO:0006508">
    <property type="term" value="P:proteolysis"/>
    <property type="evidence" value="ECO:0007669"/>
    <property type="project" value="UniProtKB-KW"/>
</dbReference>
<dbReference type="Proteomes" id="UP000076420">
    <property type="component" value="Unassembled WGS sequence"/>
</dbReference>
<dbReference type="KEGG" id="bgt:106079396"/>
<protein>
    <recommendedName>
        <fullName evidence="7">Ubiquitin-like protease family profile domain-containing protein</fullName>
    </recommendedName>
</protein>
<accession>A0A2C9LC35</accession>
<dbReference type="GO" id="GO:0016926">
    <property type="term" value="P:protein desumoylation"/>
    <property type="evidence" value="ECO:0007669"/>
    <property type="project" value="TreeGrafter"/>
</dbReference>
<dbReference type="Gene3D" id="1.10.418.20">
    <property type="match status" value="1"/>
</dbReference>
<feature type="domain" description="Ubiquitin-like protease family profile" evidence="7">
    <location>
        <begin position="1"/>
        <end position="68"/>
    </location>
</feature>
<keyword evidence="4" id="KW-0833">Ubl conjugation pathway</keyword>
<dbReference type="VEuPathDB" id="VectorBase:BGLB029367"/>
<reference evidence="8" key="1">
    <citation type="submission" date="2020-05" db="UniProtKB">
        <authorList>
            <consortium name="EnsemblMetazoa"/>
        </authorList>
    </citation>
    <scope>IDENTIFICATION</scope>
    <source>
        <strain evidence="8">BB02</strain>
    </source>
</reference>
<evidence type="ECO:0000313" key="9">
    <source>
        <dbReference type="Proteomes" id="UP000076420"/>
    </source>
</evidence>
<comment type="similarity">
    <text evidence="1">Belongs to the peptidase C48 family.</text>
</comment>
<evidence type="ECO:0000256" key="2">
    <source>
        <dbReference type="ARBA" id="ARBA00022553"/>
    </source>
</evidence>
<keyword evidence="3" id="KW-0645">Protease</keyword>
<dbReference type="FunFam" id="1.10.418.20:FF:000001">
    <property type="entry name" value="sentrin-specific protease 6 isoform X1"/>
    <property type="match status" value="1"/>
</dbReference>
<dbReference type="PANTHER" id="PTHR46896">
    <property type="entry name" value="SENTRIN-SPECIFIC PROTEASE"/>
    <property type="match status" value="1"/>
</dbReference>
<dbReference type="VEuPathDB" id="VectorBase:BGLAX_051956"/>
<organism evidence="8 9">
    <name type="scientific">Biomphalaria glabrata</name>
    <name type="common">Bloodfluke planorb</name>
    <name type="synonym">Freshwater snail</name>
    <dbReference type="NCBI Taxonomy" id="6526"/>
    <lineage>
        <taxon>Eukaryota</taxon>
        <taxon>Metazoa</taxon>
        <taxon>Spiralia</taxon>
        <taxon>Lophotrochozoa</taxon>
        <taxon>Mollusca</taxon>
        <taxon>Gastropoda</taxon>
        <taxon>Heterobranchia</taxon>
        <taxon>Euthyneura</taxon>
        <taxon>Panpulmonata</taxon>
        <taxon>Hygrophila</taxon>
        <taxon>Lymnaeoidea</taxon>
        <taxon>Planorbidae</taxon>
        <taxon>Biomphalaria</taxon>
    </lineage>
</organism>
<dbReference type="SUPFAM" id="SSF54001">
    <property type="entry name" value="Cysteine proteinases"/>
    <property type="match status" value="1"/>
</dbReference>
<dbReference type="Pfam" id="PF02902">
    <property type="entry name" value="Peptidase_C48"/>
    <property type="match status" value="1"/>
</dbReference>
<dbReference type="InterPro" id="IPR038765">
    <property type="entry name" value="Papain-like_cys_pep_sf"/>
</dbReference>
<dbReference type="STRING" id="6526.A0A2C9LC35"/>
<evidence type="ECO:0000256" key="6">
    <source>
        <dbReference type="SAM" id="MobiDB-lite"/>
    </source>
</evidence>
<keyword evidence="2" id="KW-0597">Phosphoprotein</keyword>
<sequence>MFDSLAGPSRNPNVKMLREYLQCEWNAKKTNCEPRVLSKIIRGASPRVPQQSNYSDCGVYLLQYVESFFEDPIGDFQIPMKGLQNWFPEELVLNKRRYIHELIMSLHRRYQEERGETRIMDIKYDSTPREPPMRIQTRPEESMNSSNRDDESSNSSMSADTNNDPLAALQRPPLENFLLDRSEDDGSLKTCSEGVESENNMMEPTEMSVDQPEHNI</sequence>
<dbReference type="AlphaFoldDB" id="A0A2C9LC35"/>
<evidence type="ECO:0000256" key="5">
    <source>
        <dbReference type="ARBA" id="ARBA00022801"/>
    </source>
</evidence>
<dbReference type="InterPro" id="IPR003653">
    <property type="entry name" value="Peptidase_C48_C"/>
</dbReference>
<feature type="region of interest" description="Disordered" evidence="6">
    <location>
        <begin position="119"/>
        <end position="216"/>
    </location>
</feature>
<evidence type="ECO:0000256" key="1">
    <source>
        <dbReference type="ARBA" id="ARBA00005234"/>
    </source>
</evidence>
<dbReference type="GO" id="GO:0005634">
    <property type="term" value="C:nucleus"/>
    <property type="evidence" value="ECO:0007669"/>
    <property type="project" value="TreeGrafter"/>
</dbReference>